<protein>
    <submittedName>
        <fullName evidence="2">Glycosyltransferase family 25 protein</fullName>
    </submittedName>
</protein>
<dbReference type="AlphaFoldDB" id="A0A975YEJ7"/>
<feature type="domain" description="Glycosyl transferase family 25" evidence="1">
    <location>
        <begin position="1"/>
        <end position="158"/>
    </location>
</feature>
<name>A0A975YEJ7_9RHOB</name>
<keyword evidence="3" id="KW-1185">Reference proteome</keyword>
<dbReference type="InterPro" id="IPR002654">
    <property type="entry name" value="Glyco_trans_25"/>
</dbReference>
<evidence type="ECO:0000313" key="2">
    <source>
        <dbReference type="EMBL" id="QXL86409.1"/>
    </source>
</evidence>
<gene>
    <name evidence="2" type="ORF">KUL25_13125</name>
</gene>
<sequence length="252" mass="27699">MINLDGEVARMAFMAEQLAALGIAFDRLQATTPDTLSPPPNDPYWSLWERPLRTTEMAAMASHRAAWSRVLEEDAPMLILEDDALLHGVTPSFLGAVAPIDEAELVSLETRGRAKLISRKNHPQALIHRLWQDRSGAAAYVLRPAGARKLLARVAKAPGLADAILCAAYDVSAWQAVPAIACQLDMCEAYGMSPPLATVSVIDSEPRPTGPKSRSQKLRRIWSQTRMGLRQLIRWPGATRLIVPYGMVNSDR</sequence>
<dbReference type="Pfam" id="PF01755">
    <property type="entry name" value="Glyco_transf_25"/>
    <property type="match status" value="1"/>
</dbReference>
<dbReference type="EMBL" id="CP078073">
    <property type="protein sequence ID" value="QXL86409.1"/>
    <property type="molecule type" value="Genomic_DNA"/>
</dbReference>
<evidence type="ECO:0000259" key="1">
    <source>
        <dbReference type="Pfam" id="PF01755"/>
    </source>
</evidence>
<proteinExistence type="predicted"/>
<dbReference type="EMBL" id="JAIMBW010000001">
    <property type="protein sequence ID" value="MBY4893707.1"/>
    <property type="molecule type" value="Genomic_DNA"/>
</dbReference>
<reference evidence="2 3" key="1">
    <citation type="submission" date="2021-07" db="EMBL/GenBank/DDBJ databases">
        <title>Karlodiniumbacter phycospheric gen. nov., sp. nov., a phycosphere bacterium isolated from karlodinium veneficum.</title>
        <authorList>
            <person name="Peng Y."/>
            <person name="Jiang L."/>
            <person name="Lee J."/>
        </authorList>
    </citation>
    <scope>NUCLEOTIDE SEQUENCE</scope>
    <source>
        <strain evidence="2 3">N5</strain>
    </source>
</reference>
<accession>A0A975YEJ7</accession>
<dbReference type="RefSeq" id="WP_257893371.1">
    <property type="nucleotide sequence ID" value="NZ_JAIMBW010000001.1"/>
</dbReference>
<dbReference type="Proteomes" id="UP000693972">
    <property type="component" value="Unassembled WGS sequence"/>
</dbReference>
<organism evidence="2">
    <name type="scientific">Gymnodinialimonas phycosphaerae</name>
    <dbReference type="NCBI Taxonomy" id="2841589"/>
    <lineage>
        <taxon>Bacteria</taxon>
        <taxon>Pseudomonadati</taxon>
        <taxon>Pseudomonadota</taxon>
        <taxon>Alphaproteobacteria</taxon>
        <taxon>Rhodobacterales</taxon>
        <taxon>Paracoccaceae</taxon>
        <taxon>Gymnodinialimonas</taxon>
    </lineage>
</organism>
<evidence type="ECO:0000313" key="3">
    <source>
        <dbReference type="Proteomes" id="UP000693972"/>
    </source>
</evidence>
<dbReference type="CDD" id="cd06532">
    <property type="entry name" value="Glyco_transf_25"/>
    <property type="match status" value="1"/>
</dbReference>